<name>A0A8T1ME03_CLOSI</name>
<dbReference type="PROSITE" id="PS50011">
    <property type="entry name" value="PROTEIN_KINASE_DOM"/>
    <property type="match status" value="1"/>
</dbReference>
<evidence type="ECO:0000313" key="11">
    <source>
        <dbReference type="Proteomes" id="UP000286415"/>
    </source>
</evidence>
<evidence type="ECO:0000259" key="9">
    <source>
        <dbReference type="PROSITE" id="PS50011"/>
    </source>
</evidence>
<dbReference type="EMBL" id="NIRI02000042">
    <property type="protein sequence ID" value="KAG5447607.1"/>
    <property type="molecule type" value="Genomic_DNA"/>
</dbReference>
<dbReference type="InterPro" id="IPR000719">
    <property type="entry name" value="Prot_kinase_dom"/>
</dbReference>
<dbReference type="Gene3D" id="3.30.200.20">
    <property type="entry name" value="Phosphorylase Kinase, domain 1"/>
    <property type="match status" value="1"/>
</dbReference>
<dbReference type="OrthoDB" id="10252354at2759"/>
<dbReference type="PANTHER" id="PTHR48013">
    <property type="entry name" value="DUAL SPECIFICITY MITOGEN-ACTIVATED PROTEIN KINASE KINASE 5-RELATED"/>
    <property type="match status" value="1"/>
</dbReference>
<evidence type="ECO:0000313" key="10">
    <source>
        <dbReference type="EMBL" id="KAG5447607.1"/>
    </source>
</evidence>
<evidence type="ECO:0000256" key="2">
    <source>
        <dbReference type="ARBA" id="ARBA00022679"/>
    </source>
</evidence>
<gene>
    <name evidence="10" type="ORF">CSKR_107858</name>
</gene>
<dbReference type="PANTHER" id="PTHR48013:SF15">
    <property type="entry name" value="DUAL SPECIFICITY MITOGEN-ACTIVATED PROTEIN KINASE KINASE 4"/>
    <property type="match status" value="1"/>
</dbReference>
<evidence type="ECO:0000256" key="4">
    <source>
        <dbReference type="ARBA" id="ARBA00022777"/>
    </source>
</evidence>
<dbReference type="Pfam" id="PF00069">
    <property type="entry name" value="Pkinase"/>
    <property type="match status" value="1"/>
</dbReference>
<evidence type="ECO:0000256" key="3">
    <source>
        <dbReference type="ARBA" id="ARBA00022741"/>
    </source>
</evidence>
<dbReference type="AlphaFoldDB" id="A0A8T1ME03"/>
<evidence type="ECO:0000256" key="6">
    <source>
        <dbReference type="ARBA" id="ARBA00038035"/>
    </source>
</evidence>
<evidence type="ECO:0000256" key="5">
    <source>
        <dbReference type="ARBA" id="ARBA00022840"/>
    </source>
</evidence>
<keyword evidence="11" id="KW-1185">Reference proteome</keyword>
<dbReference type="Proteomes" id="UP000286415">
    <property type="component" value="Unassembled WGS sequence"/>
</dbReference>
<dbReference type="FunFam" id="3.30.200.20:FF:000040">
    <property type="entry name" value="Dual specificity mitogen-activated protein kinase kinase"/>
    <property type="match status" value="1"/>
</dbReference>
<organism evidence="10 11">
    <name type="scientific">Clonorchis sinensis</name>
    <name type="common">Chinese liver fluke</name>
    <dbReference type="NCBI Taxonomy" id="79923"/>
    <lineage>
        <taxon>Eukaryota</taxon>
        <taxon>Metazoa</taxon>
        <taxon>Spiralia</taxon>
        <taxon>Lophotrochozoa</taxon>
        <taxon>Platyhelminthes</taxon>
        <taxon>Trematoda</taxon>
        <taxon>Digenea</taxon>
        <taxon>Opisthorchiida</taxon>
        <taxon>Opisthorchiata</taxon>
        <taxon>Opisthorchiidae</taxon>
        <taxon>Clonorchis</taxon>
    </lineage>
</organism>
<comment type="similarity">
    <text evidence="6">Belongs to the protein kinase superfamily. STE Ser/Thr protein kinase family. MAP kinase kinase subfamily.</text>
</comment>
<dbReference type="SMART" id="SM00220">
    <property type="entry name" value="S_TKc"/>
    <property type="match status" value="1"/>
</dbReference>
<keyword evidence="3 8" id="KW-0547">Nucleotide-binding</keyword>
<reference evidence="10 11" key="2">
    <citation type="journal article" date="2021" name="Genomics">
        <title>High-quality reference genome for Clonorchis sinensis.</title>
        <authorList>
            <person name="Young N.D."/>
            <person name="Stroehlein A.J."/>
            <person name="Kinkar L."/>
            <person name="Wang T."/>
            <person name="Sohn W.M."/>
            <person name="Chang B.C.H."/>
            <person name="Kaur P."/>
            <person name="Weisz D."/>
            <person name="Dudchenko O."/>
            <person name="Aiden E.L."/>
            <person name="Korhonen P.K."/>
            <person name="Gasser R.B."/>
        </authorList>
    </citation>
    <scope>NUCLEOTIDE SEQUENCE [LARGE SCALE GENOMIC DNA]</scope>
    <source>
        <strain evidence="10">Cs-k2</strain>
    </source>
</reference>
<proteinExistence type="inferred from homology"/>
<protein>
    <recommendedName>
        <fullName evidence="7">mitogen-activated protein kinase kinase</fullName>
        <ecNumber evidence="7">2.7.12.2</ecNumber>
    </recommendedName>
</protein>
<dbReference type="PROSITE" id="PS00107">
    <property type="entry name" value="PROTEIN_KINASE_ATP"/>
    <property type="match status" value="1"/>
</dbReference>
<evidence type="ECO:0000256" key="1">
    <source>
        <dbReference type="ARBA" id="ARBA00022527"/>
    </source>
</evidence>
<dbReference type="InterPro" id="IPR017441">
    <property type="entry name" value="Protein_kinase_ATP_BS"/>
</dbReference>
<keyword evidence="5 8" id="KW-0067">ATP-binding</keyword>
<dbReference type="SUPFAM" id="SSF56112">
    <property type="entry name" value="Protein kinase-like (PK-like)"/>
    <property type="match status" value="1"/>
</dbReference>
<feature type="binding site" evidence="8">
    <location>
        <position position="148"/>
    </location>
    <ligand>
        <name>ATP</name>
        <dbReference type="ChEBI" id="CHEBI:30616"/>
    </ligand>
</feature>
<evidence type="ECO:0000256" key="8">
    <source>
        <dbReference type="PROSITE-ProRule" id="PRU10141"/>
    </source>
</evidence>
<accession>A0A8T1ME03</accession>
<dbReference type="GO" id="GO:0005524">
    <property type="term" value="F:ATP binding"/>
    <property type="evidence" value="ECO:0007669"/>
    <property type="project" value="UniProtKB-UniRule"/>
</dbReference>
<keyword evidence="4 10" id="KW-0418">Kinase</keyword>
<evidence type="ECO:0000256" key="7">
    <source>
        <dbReference type="ARBA" id="ARBA00038999"/>
    </source>
</evidence>
<dbReference type="EC" id="2.7.12.2" evidence="7"/>
<reference evidence="10 11" key="1">
    <citation type="journal article" date="2018" name="Biotechnol. Adv.">
        <title>Improved genomic resources and new bioinformatic workflow for the carcinogenic parasite Clonorchis sinensis: Biotechnological implications.</title>
        <authorList>
            <person name="Wang D."/>
            <person name="Korhonen P.K."/>
            <person name="Gasser R.B."/>
            <person name="Young N.D."/>
        </authorList>
    </citation>
    <scope>NUCLEOTIDE SEQUENCE [LARGE SCALE GENOMIC DNA]</scope>
    <source>
        <strain evidence="10">Cs-k2</strain>
    </source>
</reference>
<dbReference type="Gene3D" id="1.10.510.10">
    <property type="entry name" value="Transferase(Phosphotransferase) domain 1"/>
    <property type="match status" value="1"/>
</dbReference>
<keyword evidence="2" id="KW-0808">Transferase</keyword>
<sequence length="403" mass="44969">MLERNLFLSASAALSPIAEASTYLGNGDERRECLGGMSWEAFVGASFRVMKEGYPLIRSTDNVRMSDSTAFCLKYQLPAEFSHTAPPLAGVYDPAPPGLSSETTIEIDGEKLKIRAVELEKLKEIGRGQYGRVEKMLHRPTQRILAVKLITLLNEHVNRSQIQRELEVGYQTTSPCVLMCYGGLIHDSEVFILMELMDTSLENLRAQVYGANKSIPESLLAYMTQRVVTGLQFLRREKSIIHRDVKPSNMLANRQGLVKVCDFGVSGKLMKSFALSNVGSNRYLAPERINPQTDQAFSILSDVWSLGLSVMELATGELCYADTNSLFQQLDRVVKGDPLRLPTDGRFSEALQDFISRCLMKKESDRADYVQLLESDFLRSVDVAAGQKQLSEFLPQFIDGNAT</sequence>
<dbReference type="InterPro" id="IPR011009">
    <property type="entry name" value="Kinase-like_dom_sf"/>
</dbReference>
<dbReference type="GO" id="GO:0004708">
    <property type="term" value="F:MAP kinase kinase activity"/>
    <property type="evidence" value="ECO:0007669"/>
    <property type="project" value="UniProtKB-EC"/>
</dbReference>
<dbReference type="GO" id="GO:0004674">
    <property type="term" value="F:protein serine/threonine kinase activity"/>
    <property type="evidence" value="ECO:0007669"/>
    <property type="project" value="UniProtKB-KW"/>
</dbReference>
<comment type="caution">
    <text evidence="10">The sequence shown here is derived from an EMBL/GenBank/DDBJ whole genome shotgun (WGS) entry which is preliminary data.</text>
</comment>
<keyword evidence="1" id="KW-0723">Serine/threonine-protein kinase</keyword>
<feature type="domain" description="Protein kinase" evidence="9">
    <location>
        <begin position="119"/>
        <end position="378"/>
    </location>
</feature>